<sequence length="66" mass="7789">MVVQGDNLSFPSNIVTSETQRNIHSKQKSHYSPLRKGKNYKTYKVDHWNTYLSVSDSWKPYQTRGR</sequence>
<evidence type="ECO:0000313" key="2">
    <source>
        <dbReference type="EMBL" id="RHN41789.1"/>
    </source>
</evidence>
<dbReference type="Gramene" id="rna48149">
    <property type="protein sequence ID" value="RHN41789.1"/>
    <property type="gene ID" value="gene48149"/>
</dbReference>
<reference evidence="5" key="4">
    <citation type="journal article" date="2018" name="Nat. Plants">
        <title>Whole-genome landscape of Medicago truncatula symbiotic genes.</title>
        <authorList>
            <person name="Pecrix Y."/>
            <person name="Staton S.E."/>
            <person name="Sallet E."/>
            <person name="Lelandais-Briere C."/>
            <person name="Moreau S."/>
            <person name="Carrere S."/>
            <person name="Blein T."/>
            <person name="Jardinaud M.F."/>
            <person name="Latrasse D."/>
            <person name="Zouine M."/>
            <person name="Zahm M."/>
            <person name="Kreplak J."/>
            <person name="Mayjonade B."/>
            <person name="Satge C."/>
            <person name="Perez M."/>
            <person name="Cauet S."/>
            <person name="Marande W."/>
            <person name="Chantry-Darmon C."/>
            <person name="Lopez-Roques C."/>
            <person name="Bouchez O."/>
            <person name="Berard A."/>
            <person name="Debelle F."/>
            <person name="Munos S."/>
            <person name="Bendahmane A."/>
            <person name="Berges H."/>
            <person name="Niebel A."/>
            <person name="Buitink J."/>
            <person name="Frugier F."/>
            <person name="Benhamed M."/>
            <person name="Crespi M."/>
            <person name="Gouzy J."/>
            <person name="Gamas P."/>
        </authorList>
    </citation>
    <scope>NUCLEOTIDE SEQUENCE [LARGE SCALE GENOMIC DNA]</scope>
    <source>
        <strain evidence="5">cv. Jemalong A17</strain>
    </source>
</reference>
<dbReference type="HOGENOM" id="CLU_2835054_0_0_1"/>
<accession>G7L7U6</accession>
<keyword evidence="4" id="KW-1185">Reference proteome</keyword>
<dbReference type="EMBL" id="PSQE01000008">
    <property type="protein sequence ID" value="RHN41789.1"/>
    <property type="molecule type" value="Genomic_DNA"/>
</dbReference>
<accession>A0A0C3Y2K5</accession>
<evidence type="ECO:0000313" key="4">
    <source>
        <dbReference type="Proteomes" id="UP000002051"/>
    </source>
</evidence>
<dbReference type="Proteomes" id="UP000265566">
    <property type="component" value="Chromosome 8"/>
</dbReference>
<gene>
    <name evidence="1" type="ordered locus">MTR_8g072290</name>
    <name evidence="2" type="ORF">MtrunA17_Chr8g0369801</name>
</gene>
<dbReference type="EnsemblPlants" id="AET03498">
    <property type="protein sequence ID" value="AET03498"/>
    <property type="gene ID" value="MTR_8g072290"/>
</dbReference>
<reference evidence="1 4" key="2">
    <citation type="journal article" date="2014" name="BMC Genomics">
        <title>An improved genome release (version Mt4.0) for the model legume Medicago truncatula.</title>
        <authorList>
            <person name="Tang H."/>
            <person name="Krishnakumar V."/>
            <person name="Bidwell S."/>
            <person name="Rosen B."/>
            <person name="Chan A."/>
            <person name="Zhou S."/>
            <person name="Gentzbittel L."/>
            <person name="Childs K.L."/>
            <person name="Yandell M."/>
            <person name="Gundlach H."/>
            <person name="Mayer K.F."/>
            <person name="Schwartz D.C."/>
            <person name="Town C.D."/>
        </authorList>
    </citation>
    <scope>GENOME REANNOTATION</scope>
    <source>
        <strain evidence="3 4">cv. Jemalong A17</strain>
    </source>
</reference>
<organism evidence="1 4">
    <name type="scientific">Medicago truncatula</name>
    <name type="common">Barrel medic</name>
    <name type="synonym">Medicago tribuloides</name>
    <dbReference type="NCBI Taxonomy" id="3880"/>
    <lineage>
        <taxon>Eukaryota</taxon>
        <taxon>Viridiplantae</taxon>
        <taxon>Streptophyta</taxon>
        <taxon>Embryophyta</taxon>
        <taxon>Tracheophyta</taxon>
        <taxon>Spermatophyta</taxon>
        <taxon>Magnoliopsida</taxon>
        <taxon>eudicotyledons</taxon>
        <taxon>Gunneridae</taxon>
        <taxon>Pentapetalae</taxon>
        <taxon>rosids</taxon>
        <taxon>fabids</taxon>
        <taxon>Fabales</taxon>
        <taxon>Fabaceae</taxon>
        <taxon>Papilionoideae</taxon>
        <taxon>50 kb inversion clade</taxon>
        <taxon>NPAAA clade</taxon>
        <taxon>Hologalegina</taxon>
        <taxon>IRL clade</taxon>
        <taxon>Trifolieae</taxon>
        <taxon>Medicago</taxon>
    </lineage>
</organism>
<reference evidence="1 4" key="1">
    <citation type="journal article" date="2011" name="Nature">
        <title>The Medicago genome provides insight into the evolution of rhizobial symbioses.</title>
        <authorList>
            <person name="Young N.D."/>
            <person name="Debelle F."/>
            <person name="Oldroyd G.E."/>
            <person name="Geurts R."/>
            <person name="Cannon S.B."/>
            <person name="Udvardi M.K."/>
            <person name="Benedito V.A."/>
            <person name="Mayer K.F."/>
            <person name="Gouzy J."/>
            <person name="Schoof H."/>
            <person name="Van de Peer Y."/>
            <person name="Proost S."/>
            <person name="Cook D.R."/>
            <person name="Meyers B.C."/>
            <person name="Spannagl M."/>
            <person name="Cheung F."/>
            <person name="De Mita S."/>
            <person name="Krishnakumar V."/>
            <person name="Gundlach H."/>
            <person name="Zhou S."/>
            <person name="Mudge J."/>
            <person name="Bharti A.K."/>
            <person name="Murray J.D."/>
            <person name="Naoumkina M.A."/>
            <person name="Rosen B."/>
            <person name="Silverstein K.A."/>
            <person name="Tang H."/>
            <person name="Rombauts S."/>
            <person name="Zhao P.X."/>
            <person name="Zhou P."/>
            <person name="Barbe V."/>
            <person name="Bardou P."/>
            <person name="Bechner M."/>
            <person name="Bellec A."/>
            <person name="Berger A."/>
            <person name="Berges H."/>
            <person name="Bidwell S."/>
            <person name="Bisseling T."/>
            <person name="Choisne N."/>
            <person name="Couloux A."/>
            <person name="Denny R."/>
            <person name="Deshpande S."/>
            <person name="Dai X."/>
            <person name="Doyle J.J."/>
            <person name="Dudez A.M."/>
            <person name="Farmer A.D."/>
            <person name="Fouteau S."/>
            <person name="Franken C."/>
            <person name="Gibelin C."/>
            <person name="Gish J."/>
            <person name="Goldstein S."/>
            <person name="Gonzalez A.J."/>
            <person name="Green P.J."/>
            <person name="Hallab A."/>
            <person name="Hartog M."/>
            <person name="Hua A."/>
            <person name="Humphray S.J."/>
            <person name="Jeong D.H."/>
            <person name="Jing Y."/>
            <person name="Jocker A."/>
            <person name="Kenton S.M."/>
            <person name="Kim D.J."/>
            <person name="Klee K."/>
            <person name="Lai H."/>
            <person name="Lang C."/>
            <person name="Lin S."/>
            <person name="Macmil S.L."/>
            <person name="Magdelenat G."/>
            <person name="Matthews L."/>
            <person name="McCorrison J."/>
            <person name="Monaghan E.L."/>
            <person name="Mun J.H."/>
            <person name="Najar F.Z."/>
            <person name="Nicholson C."/>
            <person name="Noirot C."/>
            <person name="O'Bleness M."/>
            <person name="Paule C.R."/>
            <person name="Poulain J."/>
            <person name="Prion F."/>
            <person name="Qin B."/>
            <person name="Qu C."/>
            <person name="Retzel E.F."/>
            <person name="Riddle C."/>
            <person name="Sallet E."/>
            <person name="Samain S."/>
            <person name="Samson N."/>
            <person name="Sanders I."/>
            <person name="Saurat O."/>
            <person name="Scarpelli C."/>
            <person name="Schiex T."/>
            <person name="Segurens B."/>
            <person name="Severin A.J."/>
            <person name="Sherrier D.J."/>
            <person name="Shi R."/>
            <person name="Sims S."/>
            <person name="Singer S.R."/>
            <person name="Sinharoy S."/>
            <person name="Sterck L."/>
            <person name="Viollet A."/>
            <person name="Wang B.B."/>
            <person name="Wang K."/>
            <person name="Wang M."/>
            <person name="Wang X."/>
            <person name="Warfsmann J."/>
            <person name="Weissenbach J."/>
            <person name="White D.D."/>
            <person name="White J.D."/>
            <person name="Wiley G.B."/>
            <person name="Wincker P."/>
            <person name="Xing Y."/>
            <person name="Yang L."/>
            <person name="Yao Z."/>
            <person name="Ying F."/>
            <person name="Zhai J."/>
            <person name="Zhou L."/>
            <person name="Zuber A."/>
            <person name="Denarie J."/>
            <person name="Dixon R.A."/>
            <person name="May G.D."/>
            <person name="Schwartz D.C."/>
            <person name="Rogers J."/>
            <person name="Quetier F."/>
            <person name="Town C.D."/>
            <person name="Roe B.A."/>
        </authorList>
    </citation>
    <scope>NUCLEOTIDE SEQUENCE [LARGE SCALE GENOMIC DNA]</scope>
    <source>
        <strain evidence="1">A17</strain>
        <strain evidence="3 4">cv. Jemalong A17</strain>
    </source>
</reference>
<reference evidence="3" key="3">
    <citation type="submission" date="2015-04" db="UniProtKB">
        <authorList>
            <consortium name="EnsemblPlants"/>
        </authorList>
    </citation>
    <scope>IDENTIFICATION</scope>
    <source>
        <strain evidence="3">cv. Jemalong A17</strain>
    </source>
</reference>
<protein>
    <submittedName>
        <fullName evidence="1 3">Uncharacterized protein</fullName>
    </submittedName>
</protein>
<reference evidence="2" key="5">
    <citation type="journal article" date="2018" name="Nat. Plants">
        <title>Whole-genome landscape of Medicago truncatula symbiotic genes.</title>
        <authorList>
            <person name="Pecrix Y."/>
            <person name="Gamas P."/>
            <person name="Carrere S."/>
        </authorList>
    </citation>
    <scope>NUCLEOTIDE SEQUENCE</scope>
    <source>
        <tissue evidence="2">Leaves</tissue>
    </source>
</reference>
<dbReference type="AlphaFoldDB" id="G7L7U6"/>
<dbReference type="EMBL" id="CM001224">
    <property type="protein sequence ID" value="AET03498.2"/>
    <property type="molecule type" value="Genomic_DNA"/>
</dbReference>
<dbReference type="Proteomes" id="UP000002051">
    <property type="component" value="Chromosome 8"/>
</dbReference>
<dbReference type="PaxDb" id="3880-AET03498"/>
<evidence type="ECO:0000313" key="1">
    <source>
        <dbReference type="EMBL" id="AET03498.2"/>
    </source>
</evidence>
<proteinExistence type="predicted"/>
<evidence type="ECO:0000313" key="3">
    <source>
        <dbReference type="EnsemblPlants" id="AET03498"/>
    </source>
</evidence>
<evidence type="ECO:0000313" key="5">
    <source>
        <dbReference type="Proteomes" id="UP000265566"/>
    </source>
</evidence>
<name>G7L7U6_MEDTR</name>